<evidence type="ECO:0000313" key="5">
    <source>
        <dbReference type="EMBL" id="KAF5399829.1"/>
    </source>
</evidence>
<feature type="region of interest" description="Disordered" evidence="4">
    <location>
        <begin position="1"/>
        <end position="27"/>
    </location>
</feature>
<evidence type="ECO:0000256" key="2">
    <source>
        <dbReference type="ARBA" id="ARBA00019480"/>
    </source>
</evidence>
<protein>
    <recommendedName>
        <fullName evidence="2">Fibrous sheath-interacting protein 1</fullName>
    </recommendedName>
</protein>
<name>A0A8J4T878_9TREM</name>
<gene>
    <name evidence="5" type="ORF">PHET_06455</name>
</gene>
<evidence type="ECO:0000256" key="4">
    <source>
        <dbReference type="SAM" id="MobiDB-lite"/>
    </source>
</evidence>
<feature type="region of interest" description="Disordered" evidence="4">
    <location>
        <begin position="142"/>
        <end position="166"/>
    </location>
</feature>
<sequence>MSGSQPDATRPTDDSNSEDMSDQRRIQAGRARIEFLDRVLRSKIQKEKKVKQQGRILRRSVQLQLLDFVQSRPDGCQQGFRTTTRHSFDEAHVESPSECFIEGHAAGFEAASTKLIESSKNPEILNNIARFLALEASPSIKPSSSINPLNRKQRSSSHDKAKTRDENRIPLKIFATEYDEDEDDSDDVNDGWLNAEQTQSESCPVTNRLPFNVRDRKILTGDVDESPVVKSVELSDSRDFIQRNIELAAKATQILPLTAAEEARLDFLLHESEDEEGEYSWECSEQEDRPSIFVTGQIDSIAVDNSICQLIGTNALSTVEEGLTLSSCTDHTLQQPTLPTLDVNLAANETDGGSWFAPSSSVLSGQEGKQICLQLSEIDKRLNQLMLYRENERCLIDVQLENKVIEGGPSDILDEKVNTDNTSKLNRPRELALEETLQNREECTRLNEINRRLLSIEQESAAQTEAVLQLLTRIQTQIFDVSSKAEDGVSTLSDVTNTIPVLLRREHALPHSPAWISANKKIISITCELGHPT</sequence>
<evidence type="ECO:0000313" key="6">
    <source>
        <dbReference type="Proteomes" id="UP000748531"/>
    </source>
</evidence>
<feature type="compositionally biased region" description="Basic and acidic residues" evidence="4">
    <location>
        <begin position="156"/>
        <end position="166"/>
    </location>
</feature>
<keyword evidence="6" id="KW-1185">Reference proteome</keyword>
<accession>A0A8J4T878</accession>
<reference evidence="5" key="1">
    <citation type="submission" date="2019-05" db="EMBL/GenBank/DDBJ databases">
        <title>Annotation for the trematode Paragonimus heterotremus.</title>
        <authorList>
            <person name="Choi Y.-J."/>
        </authorList>
    </citation>
    <scope>NUCLEOTIDE SEQUENCE</scope>
    <source>
        <strain evidence="5">LC</strain>
    </source>
</reference>
<evidence type="ECO:0000256" key="3">
    <source>
        <dbReference type="ARBA" id="ARBA00023054"/>
    </source>
</evidence>
<dbReference type="OrthoDB" id="437960at2759"/>
<keyword evidence="3" id="KW-0175">Coiled coil</keyword>
<dbReference type="AlphaFoldDB" id="A0A8J4T878"/>
<dbReference type="InterPro" id="IPR026246">
    <property type="entry name" value="Fsip1"/>
</dbReference>
<dbReference type="Pfam" id="PF15554">
    <property type="entry name" value="FSIP1"/>
    <property type="match status" value="1"/>
</dbReference>
<organism evidence="5 6">
    <name type="scientific">Paragonimus heterotremus</name>
    <dbReference type="NCBI Taxonomy" id="100268"/>
    <lineage>
        <taxon>Eukaryota</taxon>
        <taxon>Metazoa</taxon>
        <taxon>Spiralia</taxon>
        <taxon>Lophotrochozoa</taxon>
        <taxon>Platyhelminthes</taxon>
        <taxon>Trematoda</taxon>
        <taxon>Digenea</taxon>
        <taxon>Plagiorchiida</taxon>
        <taxon>Troglotremata</taxon>
        <taxon>Troglotrematidae</taxon>
        <taxon>Paragonimus</taxon>
    </lineage>
</organism>
<dbReference type="EMBL" id="LUCH01003691">
    <property type="protein sequence ID" value="KAF5399829.1"/>
    <property type="molecule type" value="Genomic_DNA"/>
</dbReference>
<comment type="caution">
    <text evidence="5">The sequence shown here is derived from an EMBL/GenBank/DDBJ whole genome shotgun (WGS) entry which is preliminary data.</text>
</comment>
<proteinExistence type="inferred from homology"/>
<comment type="similarity">
    <text evidence="1">Belongs to the FSIP1 family.</text>
</comment>
<evidence type="ECO:0000256" key="1">
    <source>
        <dbReference type="ARBA" id="ARBA00010495"/>
    </source>
</evidence>
<dbReference type="PANTHER" id="PTHR22012">
    <property type="entry name" value="FIBROUS SHEATH INTERACTING PROTEIN 1"/>
    <property type="match status" value="1"/>
</dbReference>
<dbReference type="Proteomes" id="UP000748531">
    <property type="component" value="Unassembled WGS sequence"/>
</dbReference>
<dbReference type="PANTHER" id="PTHR22012:SF2">
    <property type="entry name" value="FIBROUS SHEATH-INTERACTING PROTEIN 1"/>
    <property type="match status" value="1"/>
</dbReference>